<comment type="subcellular location">
    <subcellularLocation>
        <location evidence="1">Cytoplasm</location>
        <location evidence="1">Cytoskeleton</location>
        <location evidence="1">Cilium axoneme</location>
    </subcellularLocation>
</comment>
<evidence type="ECO:0000256" key="5">
    <source>
        <dbReference type="ARBA" id="ARBA00035661"/>
    </source>
</evidence>
<keyword evidence="2" id="KW-0963">Cytoplasm</keyword>
<evidence type="ECO:0000256" key="3">
    <source>
        <dbReference type="ARBA" id="ARBA00023212"/>
    </source>
</evidence>
<organism evidence="8 9">
    <name type="scientific">Blepharisma stoltei</name>
    <dbReference type="NCBI Taxonomy" id="1481888"/>
    <lineage>
        <taxon>Eukaryota</taxon>
        <taxon>Sar</taxon>
        <taxon>Alveolata</taxon>
        <taxon>Ciliophora</taxon>
        <taxon>Postciliodesmatophora</taxon>
        <taxon>Heterotrichea</taxon>
        <taxon>Heterotrichida</taxon>
        <taxon>Blepharismidae</taxon>
        <taxon>Blepharisma</taxon>
    </lineage>
</organism>
<keyword evidence="9" id="KW-1185">Reference proteome</keyword>
<dbReference type="EMBL" id="CAJZBQ010000053">
    <property type="protein sequence ID" value="CAG9331922.1"/>
    <property type="molecule type" value="Genomic_DNA"/>
</dbReference>
<feature type="region of interest" description="Disordered" evidence="6">
    <location>
        <begin position="1"/>
        <end position="33"/>
    </location>
</feature>
<dbReference type="GO" id="GO:0005930">
    <property type="term" value="C:axoneme"/>
    <property type="evidence" value="ECO:0007669"/>
    <property type="project" value="UniProtKB-SubCell"/>
</dbReference>
<evidence type="ECO:0000259" key="7">
    <source>
        <dbReference type="Pfam" id="PF10629"/>
    </source>
</evidence>
<protein>
    <recommendedName>
        <fullName evidence="7">Ciliary microtubule inner protein 2A-C-like domain-containing protein</fullName>
    </recommendedName>
</protein>
<evidence type="ECO:0000256" key="4">
    <source>
        <dbReference type="ARBA" id="ARBA00023273"/>
    </source>
</evidence>
<proteinExistence type="inferred from homology"/>
<dbReference type="AlphaFoldDB" id="A0AAU9K019"/>
<feature type="domain" description="Ciliary microtubule inner protein 2A-C-like" evidence="7">
    <location>
        <begin position="32"/>
        <end position="63"/>
    </location>
</feature>
<evidence type="ECO:0000256" key="6">
    <source>
        <dbReference type="SAM" id="MobiDB-lite"/>
    </source>
</evidence>
<dbReference type="Pfam" id="PF10629">
    <property type="entry name" value="CMI2B-like"/>
    <property type="match status" value="1"/>
</dbReference>
<dbReference type="Proteomes" id="UP001162131">
    <property type="component" value="Unassembled WGS sequence"/>
</dbReference>
<evidence type="ECO:0000256" key="2">
    <source>
        <dbReference type="ARBA" id="ARBA00022490"/>
    </source>
</evidence>
<sequence>MTTQFKHLPGYTGHIPSGLDEEEGIGRNANQSHIPGYQGYIPSVKSENLFGETYGKTTHKSLAGEFPKGLDVEPKDKYKSVHREQFINLNTVKEKTATEILGVQPKKGKEPVVIPIETQNKFWAIEDGDREFKAATNAFFGDSKANFQQENKGDDFQTHTEIFFGKERQEEPIKHGEPIPGYTGVSRRVAADNIFGLTYAQSRSAAHDGLNELKQEQKEVLNGRANFVPDYRR</sequence>
<dbReference type="InterPro" id="IPR018902">
    <property type="entry name" value="CMI2A-C-like_dom"/>
</dbReference>
<gene>
    <name evidence="8" type="ORF">BSTOLATCC_MIC53979</name>
</gene>
<evidence type="ECO:0000313" key="9">
    <source>
        <dbReference type="Proteomes" id="UP001162131"/>
    </source>
</evidence>
<keyword evidence="3" id="KW-0206">Cytoskeleton</keyword>
<name>A0AAU9K019_9CILI</name>
<comment type="similarity">
    <text evidence="5">Belongs to the CIMIP2 family.</text>
</comment>
<evidence type="ECO:0000256" key="1">
    <source>
        <dbReference type="ARBA" id="ARBA00004430"/>
    </source>
</evidence>
<reference evidence="8" key="1">
    <citation type="submission" date="2021-09" db="EMBL/GenBank/DDBJ databases">
        <authorList>
            <consortium name="AG Swart"/>
            <person name="Singh M."/>
            <person name="Singh A."/>
            <person name="Seah K."/>
            <person name="Emmerich C."/>
        </authorList>
    </citation>
    <scope>NUCLEOTIDE SEQUENCE</scope>
    <source>
        <strain evidence="8">ATCC30299</strain>
    </source>
</reference>
<accession>A0AAU9K019</accession>
<evidence type="ECO:0000313" key="8">
    <source>
        <dbReference type="EMBL" id="CAG9331922.1"/>
    </source>
</evidence>
<comment type="caution">
    <text evidence="8">The sequence shown here is derived from an EMBL/GenBank/DDBJ whole genome shotgun (WGS) entry which is preliminary data.</text>
</comment>
<keyword evidence="4" id="KW-0966">Cell projection</keyword>